<dbReference type="PANTHER" id="PTHR24148">
    <property type="entry name" value="ANKYRIN REPEAT DOMAIN-CONTAINING PROTEIN 39 HOMOLOG-RELATED"/>
    <property type="match status" value="1"/>
</dbReference>
<name>A0A9P4PXT5_9PLEO</name>
<sequence length="524" mass="59147">MEDFKHAPLDQSKSSFRLLRILPDLSPAGSIRCEIWHDDIDAEYTCLSYVWGSENDTTAILVNGKIFTCRKNLWDFLNVASTKYAPAAPALWIDAICIDQSNIPERNQQVSQMGEIYSRAAAVLAWLGNNERAQDFCNFATRLAAEVPCNRKAVKAFWWNHRSKAMETAWIAFWSNAYWTRAWITQEIFLARSFRLLARETEITVAEFDSILELTFSLSTMNVRNVHGSEQSIDQLDRFRTYLKIVCSTQGSFDTWRSLPGSEKGLWNLLQSFTGRESYIPRDRIYSLISIAEDGGTIPVDYGVPEDEFVVSLVNALRESTCLCSIYRLAETLGYWTLPSDTTSVPPTLNVVLTAWPTKMTRRKKSSKSADCTNCGDKLDLEARGRIILCMRSMCNHQVMSHWVISEGEIGCARLGILRWPESSVTQETEVAIEEVEETGTHNDTSVMKSGVEGGCRLFSKTPYLSRIRVQFTLEGFLTTLHHTKNSFSSLEFCHKTKVRPAGIGIESITMERTGSSSQSSLEG</sequence>
<organism evidence="2 3">
    <name type="scientific">Karstenula rhodostoma CBS 690.94</name>
    <dbReference type="NCBI Taxonomy" id="1392251"/>
    <lineage>
        <taxon>Eukaryota</taxon>
        <taxon>Fungi</taxon>
        <taxon>Dikarya</taxon>
        <taxon>Ascomycota</taxon>
        <taxon>Pezizomycotina</taxon>
        <taxon>Dothideomycetes</taxon>
        <taxon>Pleosporomycetidae</taxon>
        <taxon>Pleosporales</taxon>
        <taxon>Massarineae</taxon>
        <taxon>Didymosphaeriaceae</taxon>
        <taxon>Karstenula</taxon>
    </lineage>
</organism>
<evidence type="ECO:0000313" key="2">
    <source>
        <dbReference type="EMBL" id="KAF2452220.1"/>
    </source>
</evidence>
<accession>A0A9P4PXT5</accession>
<keyword evidence="3" id="KW-1185">Reference proteome</keyword>
<dbReference type="AlphaFoldDB" id="A0A9P4PXT5"/>
<feature type="domain" description="Heterokaryon incompatibility" evidence="1">
    <location>
        <begin position="44"/>
        <end position="187"/>
    </location>
</feature>
<dbReference type="EMBL" id="MU001492">
    <property type="protein sequence ID" value="KAF2452220.1"/>
    <property type="molecule type" value="Genomic_DNA"/>
</dbReference>
<protein>
    <recommendedName>
        <fullName evidence="1">Heterokaryon incompatibility domain-containing protein</fullName>
    </recommendedName>
</protein>
<evidence type="ECO:0000259" key="1">
    <source>
        <dbReference type="Pfam" id="PF06985"/>
    </source>
</evidence>
<dbReference type="InterPro" id="IPR010730">
    <property type="entry name" value="HET"/>
</dbReference>
<evidence type="ECO:0000313" key="3">
    <source>
        <dbReference type="Proteomes" id="UP000799764"/>
    </source>
</evidence>
<dbReference type="PANTHER" id="PTHR24148:SF73">
    <property type="entry name" value="HET DOMAIN PROTEIN (AFU_ORTHOLOGUE AFUA_8G01020)"/>
    <property type="match status" value="1"/>
</dbReference>
<gene>
    <name evidence="2" type="ORF">P171DRAFT_426588</name>
</gene>
<dbReference type="Pfam" id="PF06985">
    <property type="entry name" value="HET"/>
    <property type="match status" value="1"/>
</dbReference>
<reference evidence="2" key="1">
    <citation type="journal article" date="2020" name="Stud. Mycol.">
        <title>101 Dothideomycetes genomes: a test case for predicting lifestyles and emergence of pathogens.</title>
        <authorList>
            <person name="Haridas S."/>
            <person name="Albert R."/>
            <person name="Binder M."/>
            <person name="Bloem J."/>
            <person name="Labutti K."/>
            <person name="Salamov A."/>
            <person name="Andreopoulos B."/>
            <person name="Baker S."/>
            <person name="Barry K."/>
            <person name="Bills G."/>
            <person name="Bluhm B."/>
            <person name="Cannon C."/>
            <person name="Castanera R."/>
            <person name="Culley D."/>
            <person name="Daum C."/>
            <person name="Ezra D."/>
            <person name="Gonzalez J."/>
            <person name="Henrissat B."/>
            <person name="Kuo A."/>
            <person name="Liang C."/>
            <person name="Lipzen A."/>
            <person name="Lutzoni F."/>
            <person name="Magnuson J."/>
            <person name="Mondo S."/>
            <person name="Nolan M."/>
            <person name="Ohm R."/>
            <person name="Pangilinan J."/>
            <person name="Park H.-J."/>
            <person name="Ramirez L."/>
            <person name="Alfaro M."/>
            <person name="Sun H."/>
            <person name="Tritt A."/>
            <person name="Yoshinaga Y."/>
            <person name="Zwiers L.-H."/>
            <person name="Turgeon B."/>
            <person name="Goodwin S."/>
            <person name="Spatafora J."/>
            <person name="Crous P."/>
            <person name="Grigoriev I."/>
        </authorList>
    </citation>
    <scope>NUCLEOTIDE SEQUENCE</scope>
    <source>
        <strain evidence="2">CBS 690.94</strain>
    </source>
</reference>
<dbReference type="InterPro" id="IPR052895">
    <property type="entry name" value="HetReg/Transcr_Mod"/>
</dbReference>
<dbReference type="Proteomes" id="UP000799764">
    <property type="component" value="Unassembled WGS sequence"/>
</dbReference>
<dbReference type="OrthoDB" id="2157530at2759"/>
<comment type="caution">
    <text evidence="2">The sequence shown here is derived from an EMBL/GenBank/DDBJ whole genome shotgun (WGS) entry which is preliminary data.</text>
</comment>
<proteinExistence type="predicted"/>